<evidence type="ECO:0000313" key="3">
    <source>
        <dbReference type="Proteomes" id="UP000266234"/>
    </source>
</evidence>
<dbReference type="OrthoDB" id="4525115at2759"/>
<dbReference type="Proteomes" id="UP000266234">
    <property type="component" value="Unassembled WGS sequence"/>
</dbReference>
<evidence type="ECO:0008006" key="4">
    <source>
        <dbReference type="Google" id="ProtNLM"/>
    </source>
</evidence>
<protein>
    <recommendedName>
        <fullName evidence="4">Myb-like domain-containing protein</fullName>
    </recommendedName>
</protein>
<name>A0A395S376_9HYPO</name>
<evidence type="ECO:0000313" key="2">
    <source>
        <dbReference type="EMBL" id="RGP66840.1"/>
    </source>
</evidence>
<reference evidence="2 3" key="1">
    <citation type="journal article" date="2018" name="PLoS Pathog.">
        <title>Evolution of structural diversity of trichothecenes, a family of toxins produced by plant pathogenic and entomopathogenic fungi.</title>
        <authorList>
            <person name="Proctor R.H."/>
            <person name="McCormick S.P."/>
            <person name="Kim H.S."/>
            <person name="Cardoza R.E."/>
            <person name="Stanley A.M."/>
            <person name="Lindo L."/>
            <person name="Kelly A."/>
            <person name="Brown D.W."/>
            <person name="Lee T."/>
            <person name="Vaughan M.M."/>
            <person name="Alexander N.J."/>
            <person name="Busman M."/>
            <person name="Gutierrez S."/>
        </authorList>
    </citation>
    <scope>NUCLEOTIDE SEQUENCE [LARGE SCALE GENOMIC DNA]</scope>
    <source>
        <strain evidence="2 3">NRRL 20695</strain>
    </source>
</reference>
<feature type="compositionally biased region" description="Low complexity" evidence="1">
    <location>
        <begin position="296"/>
        <end position="305"/>
    </location>
</feature>
<organism evidence="2 3">
    <name type="scientific">Fusarium longipes</name>
    <dbReference type="NCBI Taxonomy" id="694270"/>
    <lineage>
        <taxon>Eukaryota</taxon>
        <taxon>Fungi</taxon>
        <taxon>Dikarya</taxon>
        <taxon>Ascomycota</taxon>
        <taxon>Pezizomycotina</taxon>
        <taxon>Sordariomycetes</taxon>
        <taxon>Hypocreomycetidae</taxon>
        <taxon>Hypocreales</taxon>
        <taxon>Nectriaceae</taxon>
        <taxon>Fusarium</taxon>
    </lineage>
</organism>
<dbReference type="STRING" id="694270.A0A395S376"/>
<comment type="caution">
    <text evidence="2">The sequence shown here is derived from an EMBL/GenBank/DDBJ whole genome shotgun (WGS) entry which is preliminary data.</text>
</comment>
<evidence type="ECO:0000256" key="1">
    <source>
        <dbReference type="SAM" id="MobiDB-lite"/>
    </source>
</evidence>
<sequence length="371" mass="39614">MNNKNWNDRADKDLFFTILSVKNIGVISGSEWTTIGNHMRSLGYGFTNEGCRQHFQGLRRAQNKTETTGPNGDTVRRNDPTMNPITRRPGPGRGRPRKQPPAPAEGAPHPPLAPGIVPGPPPNSAPPYSQDAQPYGPTPADRQPAHLQPAHAVMRPDGISSAQPASQAPPPGNMAHGPGAVTYPSPPSASALPHNSPHLPPLQHGPSVQPEQQSQSGQQPQPDQAQSAQQSQPDQQPQPTTQPQLEQEAQSSYQSQELQQEPPQGTQEATDTSVASQPQLQPQPEAADHGHEPHALLSQEQLQSQNEDIDADGDADGEADVDNGEPSAKRQRMNSSEPPKGDDMDDEAVLALAAHNGSTDFASDFATYGEA</sequence>
<feature type="compositionally biased region" description="Polar residues" evidence="1">
    <location>
        <begin position="265"/>
        <end position="282"/>
    </location>
</feature>
<dbReference type="EMBL" id="PXOG01000214">
    <property type="protein sequence ID" value="RGP66840.1"/>
    <property type="molecule type" value="Genomic_DNA"/>
</dbReference>
<accession>A0A395S376</accession>
<feature type="compositionally biased region" description="Acidic residues" evidence="1">
    <location>
        <begin position="307"/>
        <end position="323"/>
    </location>
</feature>
<proteinExistence type="predicted"/>
<feature type="region of interest" description="Disordered" evidence="1">
    <location>
        <begin position="59"/>
        <end position="352"/>
    </location>
</feature>
<dbReference type="AlphaFoldDB" id="A0A395S376"/>
<feature type="compositionally biased region" description="Low complexity" evidence="1">
    <location>
        <begin position="206"/>
        <end position="264"/>
    </location>
</feature>
<keyword evidence="3" id="KW-1185">Reference proteome</keyword>
<feature type="compositionally biased region" description="Pro residues" evidence="1">
    <location>
        <begin position="99"/>
        <end position="125"/>
    </location>
</feature>
<gene>
    <name evidence="2" type="ORF">FLONG3_8712</name>
</gene>